<evidence type="ECO:0000313" key="13">
    <source>
        <dbReference type="EMBL" id="TMW55106.1"/>
    </source>
</evidence>
<feature type="domain" description="Fucosyltransferase C-terminal" evidence="12">
    <location>
        <begin position="632"/>
        <end position="771"/>
    </location>
</feature>
<dbReference type="GO" id="GO:0000139">
    <property type="term" value="C:Golgi membrane"/>
    <property type="evidence" value="ECO:0007669"/>
    <property type="project" value="UniProtKB-SubCell"/>
</dbReference>
<keyword evidence="9" id="KW-0472">Membrane</keyword>
<dbReference type="Gene3D" id="3.90.550.50">
    <property type="match status" value="1"/>
</dbReference>
<dbReference type="GO" id="GO:0032580">
    <property type="term" value="C:Golgi cisterna membrane"/>
    <property type="evidence" value="ECO:0007669"/>
    <property type="project" value="UniProtKB-SubCell"/>
</dbReference>
<protein>
    <recommendedName>
        <fullName evidence="10">Fucosyltransferase</fullName>
        <ecNumber evidence="10">2.4.1.-</ecNumber>
    </recommendedName>
</protein>
<gene>
    <name evidence="13" type="ORF">Poli38472_013868</name>
</gene>
<evidence type="ECO:0000256" key="7">
    <source>
        <dbReference type="ARBA" id="ARBA00022989"/>
    </source>
</evidence>
<keyword evidence="5 10" id="KW-0812">Transmembrane</keyword>
<dbReference type="GO" id="GO:0016758">
    <property type="term" value="F:hexosyltransferase activity"/>
    <property type="evidence" value="ECO:0007669"/>
    <property type="project" value="InterPro"/>
</dbReference>
<dbReference type="UniPathway" id="UPA00378"/>
<keyword evidence="11" id="KW-0732">Signal</keyword>
<evidence type="ECO:0000256" key="3">
    <source>
        <dbReference type="ARBA" id="ARBA00022676"/>
    </source>
</evidence>
<reference evidence="13" key="1">
    <citation type="submission" date="2019-03" db="EMBL/GenBank/DDBJ databases">
        <title>Long read genome sequence of the mycoparasitic Pythium oligandrum ATCC 38472 isolated from sugarbeet rhizosphere.</title>
        <authorList>
            <person name="Gaulin E."/>
        </authorList>
    </citation>
    <scope>NUCLEOTIDE SEQUENCE</scope>
    <source>
        <strain evidence="13">ATCC 38472_TT</strain>
    </source>
</reference>
<evidence type="ECO:0000256" key="6">
    <source>
        <dbReference type="ARBA" id="ARBA00022968"/>
    </source>
</evidence>
<evidence type="ECO:0000256" key="11">
    <source>
        <dbReference type="SAM" id="SignalP"/>
    </source>
</evidence>
<accession>A0A8K1C283</accession>
<dbReference type="Pfam" id="PF01762">
    <property type="entry name" value="Galactosyl_T"/>
    <property type="match status" value="1"/>
</dbReference>
<keyword evidence="3 10" id="KW-0328">Glycosyltransferase</keyword>
<evidence type="ECO:0000256" key="5">
    <source>
        <dbReference type="ARBA" id="ARBA00022692"/>
    </source>
</evidence>
<dbReference type="AlphaFoldDB" id="A0A8K1C283"/>
<dbReference type="Pfam" id="PF00852">
    <property type="entry name" value="Glyco_transf_10"/>
    <property type="match status" value="1"/>
</dbReference>
<comment type="subcellular location">
    <subcellularLocation>
        <location evidence="1">Golgi apparatus membrane</location>
        <topology evidence="1">Single-pass type II membrane protein</topology>
    </subcellularLocation>
    <subcellularLocation>
        <location evidence="10">Golgi apparatus</location>
        <location evidence="10">Golgi stack membrane</location>
        <topology evidence="10">Single-pass type II membrane protein</topology>
    </subcellularLocation>
</comment>
<dbReference type="OrthoDB" id="427096at2759"/>
<comment type="similarity">
    <text evidence="10">Belongs to the glycosyltransferase 10 family.</text>
</comment>
<dbReference type="InterPro" id="IPR055270">
    <property type="entry name" value="Glyco_tran_10_C"/>
</dbReference>
<evidence type="ECO:0000256" key="8">
    <source>
        <dbReference type="ARBA" id="ARBA00023034"/>
    </source>
</evidence>
<dbReference type="InterPro" id="IPR038577">
    <property type="entry name" value="GT10-like_C_sf"/>
</dbReference>
<evidence type="ECO:0000256" key="10">
    <source>
        <dbReference type="RuleBase" id="RU003832"/>
    </source>
</evidence>
<proteinExistence type="inferred from homology"/>
<keyword evidence="4 10" id="KW-0808">Transferase</keyword>
<dbReference type="InterPro" id="IPR002659">
    <property type="entry name" value="Glyco_trans_31"/>
</dbReference>
<evidence type="ECO:0000256" key="2">
    <source>
        <dbReference type="ARBA" id="ARBA00008661"/>
    </source>
</evidence>
<organism evidence="13 14">
    <name type="scientific">Pythium oligandrum</name>
    <name type="common">Mycoparasitic fungus</name>
    <dbReference type="NCBI Taxonomy" id="41045"/>
    <lineage>
        <taxon>Eukaryota</taxon>
        <taxon>Sar</taxon>
        <taxon>Stramenopiles</taxon>
        <taxon>Oomycota</taxon>
        <taxon>Peronosporomycetes</taxon>
        <taxon>Pythiales</taxon>
        <taxon>Pythiaceae</taxon>
        <taxon>Pythium</taxon>
    </lineage>
</organism>
<keyword evidence="8 10" id="KW-0333">Golgi apparatus</keyword>
<dbReference type="SUPFAM" id="SSF53756">
    <property type="entry name" value="UDP-Glycosyltransferase/glycogen phosphorylase"/>
    <property type="match status" value="1"/>
</dbReference>
<dbReference type="PANTHER" id="PTHR11214">
    <property type="entry name" value="BETA-1,3-N-ACETYLGLUCOSAMINYLTRANSFERASE"/>
    <property type="match status" value="1"/>
</dbReference>
<comment type="similarity">
    <text evidence="2">Belongs to the glycosyltransferase 31 family.</text>
</comment>
<dbReference type="PANTHER" id="PTHR11214:SF3">
    <property type="entry name" value="BETA-1,3-GALACTOSYLTRANSFERASE 6"/>
    <property type="match status" value="1"/>
</dbReference>
<keyword evidence="14" id="KW-1185">Reference proteome</keyword>
<sequence length="808" mass="91649">MAMMRSAQRTLWTVLWTTLAAVLVGVEANGLASIVEEVGSLRHEAVVAWDGQVLEEPSVENELVAWANTQSFIPEDRQSYRGVERAFLLIGVKTSVLHAFPARQAIRETWAEVAWLAQHDVKVLFLGCEPDLSGYDVTQQRKLQDAIALEKVRYGDLLTDELHCRDSYALLLDKVVAFFHYAATRWRFAFAMVTDDDIYLRVDRMVEILEQQNTTGRFYAGNVCSVQNRAPLLPQRDPTEKNYVPHEVYPMTELPPFALGPHYLLSADLVHYISRNRRDLRGFGSVEDVFVGLWLLALQVHPVHLPQFQDLRYALCSVDLVSLASLSPAAIRRVQDNLNQGLSFCAGSTHTGWLKQVSEANLPASSQSKAEWEALEYQWDIAYHHSTRDLELLINFTRPGNESVLQLSYISAYVSFFDLCREIHDQTHAALIPANAPDSQFCHRFRGFLLQIVNEAIINSPTTRPHFSQLLHNLQSRIPDFGFVIGYSLSATYPKVVFQSLFSSIFPHAQLVFFPEVLLDNELKRPPHVFIFSVLDGGCNMGWTQECERTVTMYTNKYPLSKLVMISGEAEDIAEYLPPQIVLVSTIQHVERPGHVYLSHVSASFGERVKHSPEDLLQPSLPTADSASRHFCAYLYANCNRPQREYMYDLLNEFEPVDALGVCQGALKEPNRTRLVGRASEFYNDDAVVIFSEYKFVIAFENARVPGYLTEKIVNALLAGSVPVYFGHSTTVAQLFNPESFIDCGNFPLLRDCAAYVLQVHRSDELYAAYRRAPPIVNRTAFRQHFSWHPAVDNAMMADQLRELFNRV</sequence>
<feature type="signal peptide" evidence="11">
    <location>
        <begin position="1"/>
        <end position="28"/>
    </location>
</feature>
<evidence type="ECO:0000256" key="4">
    <source>
        <dbReference type="ARBA" id="ARBA00022679"/>
    </source>
</evidence>
<evidence type="ECO:0000256" key="9">
    <source>
        <dbReference type="ARBA" id="ARBA00023136"/>
    </source>
</evidence>
<evidence type="ECO:0000259" key="12">
    <source>
        <dbReference type="Pfam" id="PF00852"/>
    </source>
</evidence>
<dbReference type="EC" id="2.4.1.-" evidence="10"/>
<keyword evidence="7" id="KW-1133">Transmembrane helix</keyword>
<dbReference type="EMBL" id="SPLM01000149">
    <property type="protein sequence ID" value="TMW55106.1"/>
    <property type="molecule type" value="Genomic_DNA"/>
</dbReference>
<dbReference type="Gene3D" id="3.40.50.11660">
    <property type="entry name" value="Glycosyl transferase family 10, C-terminal domain"/>
    <property type="match status" value="1"/>
</dbReference>
<name>A0A8K1C283_PYTOL</name>
<evidence type="ECO:0000256" key="1">
    <source>
        <dbReference type="ARBA" id="ARBA00004323"/>
    </source>
</evidence>
<comment type="caution">
    <text evidence="13">The sequence shown here is derived from an EMBL/GenBank/DDBJ whole genome shotgun (WGS) entry which is preliminary data.</text>
</comment>
<dbReference type="Proteomes" id="UP000794436">
    <property type="component" value="Unassembled WGS sequence"/>
</dbReference>
<keyword evidence="6" id="KW-0735">Signal-anchor</keyword>
<evidence type="ECO:0000313" key="14">
    <source>
        <dbReference type="Proteomes" id="UP000794436"/>
    </source>
</evidence>
<feature type="chain" id="PRO_5035436329" description="Fucosyltransferase" evidence="11">
    <location>
        <begin position="29"/>
        <end position="808"/>
    </location>
</feature>